<evidence type="ECO:0000313" key="2">
    <source>
        <dbReference type="Proteomes" id="UP000034032"/>
    </source>
</evidence>
<dbReference type="EMBL" id="LCJR01000010">
    <property type="protein sequence ID" value="KKT82197.1"/>
    <property type="molecule type" value="Genomic_DNA"/>
</dbReference>
<reference evidence="1 2" key="1">
    <citation type="journal article" date="2015" name="Nature">
        <title>rRNA introns, odd ribosomes, and small enigmatic genomes across a large radiation of phyla.</title>
        <authorList>
            <person name="Brown C.T."/>
            <person name="Hug L.A."/>
            <person name="Thomas B.C."/>
            <person name="Sharon I."/>
            <person name="Castelle C.J."/>
            <person name="Singh A."/>
            <person name="Wilkins M.J."/>
            <person name="Williams K.H."/>
            <person name="Banfield J.F."/>
        </authorList>
    </citation>
    <scope>NUCLEOTIDE SEQUENCE [LARGE SCALE GENOMIC DNA]</scope>
</reference>
<organism evidence="1 2">
    <name type="scientific">Candidatus Yanofskybacteria bacterium GW2011_GWA2_44_9</name>
    <dbReference type="NCBI Taxonomy" id="1619025"/>
    <lineage>
        <taxon>Bacteria</taxon>
        <taxon>Candidatus Yanofskyibacteriota</taxon>
    </lineage>
</organism>
<accession>A0A0G1MN27</accession>
<evidence type="ECO:0000313" key="1">
    <source>
        <dbReference type="EMBL" id="KKT82197.1"/>
    </source>
</evidence>
<comment type="caution">
    <text evidence="1">The sequence shown here is derived from an EMBL/GenBank/DDBJ whole genome shotgun (WGS) entry which is preliminary data.</text>
</comment>
<name>A0A0G1MN27_9BACT</name>
<proteinExistence type="predicted"/>
<dbReference type="AlphaFoldDB" id="A0A0G1MN27"/>
<dbReference type="Proteomes" id="UP000034032">
    <property type="component" value="Unassembled WGS sequence"/>
</dbReference>
<protein>
    <submittedName>
        <fullName evidence="1">Uncharacterized protein</fullName>
    </submittedName>
</protein>
<sequence>MQAVKNIQGGLDLTPREWARLEGKKVHLGVGVGQITNEAVFRGLVSRDHLLVLGADVRDDNPTVLNAVESANRVRVQIGDRIEDLYWGDIVEFWPIEAPVS</sequence>
<gene>
    <name evidence="1" type="ORF">UW79_C0010G0034</name>
</gene>